<evidence type="ECO:0000313" key="1">
    <source>
        <dbReference type="EMBL" id="GBN97593.1"/>
    </source>
</evidence>
<keyword evidence="2" id="KW-1185">Reference proteome</keyword>
<name>A0A4Y2TCS4_ARAVE</name>
<comment type="caution">
    <text evidence="1">The sequence shown here is derived from an EMBL/GenBank/DDBJ whole genome shotgun (WGS) entry which is preliminary data.</text>
</comment>
<dbReference type="AlphaFoldDB" id="A0A4Y2TCS4"/>
<evidence type="ECO:0000313" key="2">
    <source>
        <dbReference type="Proteomes" id="UP000499080"/>
    </source>
</evidence>
<organism evidence="1 2">
    <name type="scientific">Araneus ventricosus</name>
    <name type="common">Orbweaver spider</name>
    <name type="synonym">Epeira ventricosa</name>
    <dbReference type="NCBI Taxonomy" id="182803"/>
    <lineage>
        <taxon>Eukaryota</taxon>
        <taxon>Metazoa</taxon>
        <taxon>Ecdysozoa</taxon>
        <taxon>Arthropoda</taxon>
        <taxon>Chelicerata</taxon>
        <taxon>Arachnida</taxon>
        <taxon>Araneae</taxon>
        <taxon>Araneomorphae</taxon>
        <taxon>Entelegynae</taxon>
        <taxon>Araneoidea</taxon>
        <taxon>Araneidae</taxon>
        <taxon>Araneus</taxon>
    </lineage>
</organism>
<protein>
    <submittedName>
        <fullName evidence="1">Uncharacterized protein</fullName>
    </submittedName>
</protein>
<sequence>MGEDNAPRATGEALPLKCHVVVEMAFRRWFYGRRWMDRVLYGEHVLKGCHSLGSGHQLFRGVLLPSFQCFLPDSIVYLCGGRFVEWMVCFGPGPISLVLLVLALDVISIGYAASSPYRWVPGAAVVYRYCQLR</sequence>
<gene>
    <name evidence="1" type="ORF">AVEN_137751_1</name>
</gene>
<accession>A0A4Y2TCS4</accession>
<reference evidence="1 2" key="1">
    <citation type="journal article" date="2019" name="Sci. Rep.">
        <title>Orb-weaving spider Araneus ventricosus genome elucidates the spidroin gene catalogue.</title>
        <authorList>
            <person name="Kono N."/>
            <person name="Nakamura H."/>
            <person name="Ohtoshi R."/>
            <person name="Moran D.A.P."/>
            <person name="Shinohara A."/>
            <person name="Yoshida Y."/>
            <person name="Fujiwara M."/>
            <person name="Mori M."/>
            <person name="Tomita M."/>
            <person name="Arakawa K."/>
        </authorList>
    </citation>
    <scope>NUCLEOTIDE SEQUENCE [LARGE SCALE GENOMIC DNA]</scope>
</reference>
<proteinExistence type="predicted"/>
<dbReference type="EMBL" id="BGPR01027241">
    <property type="protein sequence ID" value="GBN97593.1"/>
    <property type="molecule type" value="Genomic_DNA"/>
</dbReference>
<dbReference type="Proteomes" id="UP000499080">
    <property type="component" value="Unassembled WGS sequence"/>
</dbReference>